<name>A0A382IWC0_9ZZZZ</name>
<dbReference type="AlphaFoldDB" id="A0A382IWC0"/>
<accession>A0A382IWC0</accession>
<gene>
    <name evidence="1" type="ORF">METZ01_LOCUS256057</name>
</gene>
<organism evidence="1">
    <name type="scientific">marine metagenome</name>
    <dbReference type="NCBI Taxonomy" id="408172"/>
    <lineage>
        <taxon>unclassified sequences</taxon>
        <taxon>metagenomes</taxon>
        <taxon>ecological metagenomes</taxon>
    </lineage>
</organism>
<feature type="non-terminal residue" evidence="1">
    <location>
        <position position="33"/>
    </location>
</feature>
<protein>
    <submittedName>
        <fullName evidence="1">Uncharacterized protein</fullName>
    </submittedName>
</protein>
<proteinExistence type="predicted"/>
<reference evidence="1" key="1">
    <citation type="submission" date="2018-05" db="EMBL/GenBank/DDBJ databases">
        <authorList>
            <person name="Lanie J.A."/>
            <person name="Ng W.-L."/>
            <person name="Kazmierczak K.M."/>
            <person name="Andrzejewski T.M."/>
            <person name="Davidsen T.M."/>
            <person name="Wayne K.J."/>
            <person name="Tettelin H."/>
            <person name="Glass J.I."/>
            <person name="Rusch D."/>
            <person name="Podicherti R."/>
            <person name="Tsui H.-C.T."/>
            <person name="Winkler M.E."/>
        </authorList>
    </citation>
    <scope>NUCLEOTIDE SEQUENCE</scope>
</reference>
<dbReference type="EMBL" id="UINC01069657">
    <property type="protein sequence ID" value="SVC03203.1"/>
    <property type="molecule type" value="Genomic_DNA"/>
</dbReference>
<evidence type="ECO:0000313" key="1">
    <source>
        <dbReference type="EMBL" id="SVC03203.1"/>
    </source>
</evidence>
<sequence length="33" mass="4096">MKIKHRLHNGETRYIIDGKINGKRRREQFDTKR</sequence>